<evidence type="ECO:0000313" key="3">
    <source>
        <dbReference type="Ensembl" id="ENSSMRP00000026713.1"/>
    </source>
</evidence>
<keyword evidence="4" id="KW-1185">Reference proteome</keyword>
<dbReference type="InterPro" id="IPR003309">
    <property type="entry name" value="SCAN_dom"/>
</dbReference>
<dbReference type="PANTHER" id="PTHR45935:SF15">
    <property type="entry name" value="SCAN BOX DOMAIN-CONTAINING PROTEIN"/>
    <property type="match status" value="1"/>
</dbReference>
<reference evidence="3" key="1">
    <citation type="submission" date="2025-08" db="UniProtKB">
        <authorList>
            <consortium name="Ensembl"/>
        </authorList>
    </citation>
    <scope>IDENTIFICATION</scope>
</reference>
<dbReference type="Ensembl" id="ENSSMRT00000031204.1">
    <property type="protein sequence ID" value="ENSSMRP00000026713.1"/>
    <property type="gene ID" value="ENSSMRG00000020623.1"/>
</dbReference>
<reference evidence="3" key="2">
    <citation type="submission" date="2025-09" db="UniProtKB">
        <authorList>
            <consortium name="Ensembl"/>
        </authorList>
    </citation>
    <scope>IDENTIFICATION</scope>
</reference>
<accession>A0A8D0E692</accession>
<dbReference type="PROSITE" id="PS50804">
    <property type="entry name" value="SCAN_BOX"/>
    <property type="match status" value="1"/>
</dbReference>
<evidence type="ECO:0000256" key="1">
    <source>
        <dbReference type="ARBA" id="ARBA00023242"/>
    </source>
</evidence>
<dbReference type="Pfam" id="PF02023">
    <property type="entry name" value="SCAN"/>
    <property type="match status" value="1"/>
</dbReference>
<keyword evidence="1" id="KW-0539">Nucleus</keyword>
<dbReference type="InterPro" id="IPR038269">
    <property type="entry name" value="SCAN_sf"/>
</dbReference>
<dbReference type="CDD" id="cd07936">
    <property type="entry name" value="SCAN"/>
    <property type="match status" value="1"/>
</dbReference>
<evidence type="ECO:0000259" key="2">
    <source>
        <dbReference type="PROSITE" id="PS50804"/>
    </source>
</evidence>
<dbReference type="FunFam" id="1.10.4020.10:FF:000005">
    <property type="entry name" value="Uncharacterized protein"/>
    <property type="match status" value="1"/>
</dbReference>
<dbReference type="PANTHER" id="PTHR45935">
    <property type="entry name" value="PROTEIN ZBED8-RELATED"/>
    <property type="match status" value="1"/>
</dbReference>
<evidence type="ECO:0000313" key="4">
    <source>
        <dbReference type="Proteomes" id="UP000694421"/>
    </source>
</evidence>
<organism evidence="3 4">
    <name type="scientific">Salvator merianae</name>
    <name type="common">Argentine black and white tegu</name>
    <name type="synonym">Tupinambis merianae</name>
    <dbReference type="NCBI Taxonomy" id="96440"/>
    <lineage>
        <taxon>Eukaryota</taxon>
        <taxon>Metazoa</taxon>
        <taxon>Chordata</taxon>
        <taxon>Craniata</taxon>
        <taxon>Vertebrata</taxon>
        <taxon>Euteleostomi</taxon>
        <taxon>Lepidosauria</taxon>
        <taxon>Squamata</taxon>
        <taxon>Bifurcata</taxon>
        <taxon>Unidentata</taxon>
        <taxon>Episquamata</taxon>
        <taxon>Laterata</taxon>
        <taxon>Teiioidea</taxon>
        <taxon>Teiidae</taxon>
        <taxon>Salvator</taxon>
    </lineage>
</organism>
<protein>
    <recommendedName>
        <fullName evidence="2">SCAN box domain-containing protein</fullName>
    </recommendedName>
</protein>
<feature type="domain" description="SCAN box" evidence="2">
    <location>
        <begin position="46"/>
        <end position="124"/>
    </location>
</feature>
<dbReference type="SMART" id="SM00431">
    <property type="entry name" value="SCAN"/>
    <property type="match status" value="1"/>
</dbReference>
<dbReference type="GeneTree" id="ENSGT00940000154715"/>
<dbReference type="AlphaFoldDB" id="A0A8D0E692"/>
<sequence length="171" mass="19380">DALLFYGYHPIPQGLMVGYNKTSCCWTQTVTLPEGQAKSDGKNWGFREVCYQETEGPREVCSRLHHLCHEWLKPEQHTKRTKAQMLDLVVLEQFLAILPLEMQNWIQECEPESSSQAVALAEGFLLSQAEKGALLDQAMAHLVQHSISTQWPTNCFSAFSSRIKGKSFSCF</sequence>
<dbReference type="SUPFAM" id="SSF47353">
    <property type="entry name" value="Retrovirus capsid dimerization domain-like"/>
    <property type="match status" value="1"/>
</dbReference>
<dbReference type="Gene3D" id="1.10.4020.10">
    <property type="entry name" value="DNA breaking-rejoining enzymes"/>
    <property type="match status" value="1"/>
</dbReference>
<dbReference type="InterPro" id="IPR050916">
    <property type="entry name" value="SCAN-C2H2_zinc_finger"/>
</dbReference>
<proteinExistence type="predicted"/>
<name>A0A8D0E692_SALMN</name>
<dbReference type="Proteomes" id="UP000694421">
    <property type="component" value="Unplaced"/>
</dbReference>